<dbReference type="PANTHER" id="PTHR21310:SF15">
    <property type="entry name" value="AMINOGLYCOSIDE PHOSPHOTRANSFERASE DOMAIN-CONTAINING PROTEIN"/>
    <property type="match status" value="1"/>
</dbReference>
<feature type="non-terminal residue" evidence="2">
    <location>
        <position position="384"/>
    </location>
</feature>
<evidence type="ECO:0000259" key="1">
    <source>
        <dbReference type="Pfam" id="PF01636"/>
    </source>
</evidence>
<feature type="domain" description="Aminoglycoside phosphotransferase" evidence="1">
    <location>
        <begin position="76"/>
        <end position="300"/>
    </location>
</feature>
<dbReference type="InterPro" id="IPR011009">
    <property type="entry name" value="Kinase-like_dom_sf"/>
</dbReference>
<dbReference type="Pfam" id="PF01636">
    <property type="entry name" value="APH"/>
    <property type="match status" value="1"/>
</dbReference>
<comment type="caution">
    <text evidence="2">The sequence shown here is derived from an EMBL/GenBank/DDBJ whole genome shotgun (WGS) entry which is preliminary data.</text>
</comment>
<dbReference type="InterPro" id="IPR002575">
    <property type="entry name" value="Aminoglycoside_PTrfase"/>
</dbReference>
<proteinExistence type="predicted"/>
<organism evidence="2 3">
    <name type="scientific">Apodospora peruviana</name>
    <dbReference type="NCBI Taxonomy" id="516989"/>
    <lineage>
        <taxon>Eukaryota</taxon>
        <taxon>Fungi</taxon>
        <taxon>Dikarya</taxon>
        <taxon>Ascomycota</taxon>
        <taxon>Pezizomycotina</taxon>
        <taxon>Sordariomycetes</taxon>
        <taxon>Sordariomycetidae</taxon>
        <taxon>Sordariales</taxon>
        <taxon>Lasiosphaeriaceae</taxon>
        <taxon>Apodospora</taxon>
    </lineage>
</organism>
<reference evidence="2" key="2">
    <citation type="submission" date="2023-06" db="EMBL/GenBank/DDBJ databases">
        <authorList>
            <consortium name="Lawrence Berkeley National Laboratory"/>
            <person name="Haridas S."/>
            <person name="Hensen N."/>
            <person name="Bonometti L."/>
            <person name="Westerberg I."/>
            <person name="Brannstrom I.O."/>
            <person name="Guillou S."/>
            <person name="Cros-Aarteil S."/>
            <person name="Calhoun S."/>
            <person name="Kuo A."/>
            <person name="Mondo S."/>
            <person name="Pangilinan J."/>
            <person name="Riley R."/>
            <person name="Labutti K."/>
            <person name="Andreopoulos B."/>
            <person name="Lipzen A."/>
            <person name="Chen C."/>
            <person name="Yanf M."/>
            <person name="Daum C."/>
            <person name="Ng V."/>
            <person name="Clum A."/>
            <person name="Steindorff A."/>
            <person name="Ohm R."/>
            <person name="Martin F."/>
            <person name="Silar P."/>
            <person name="Natvig D."/>
            <person name="Lalanne C."/>
            <person name="Gautier V."/>
            <person name="Ament-Velasquez S.L."/>
            <person name="Kruys A."/>
            <person name="Hutchinson M.I."/>
            <person name="Powell A.J."/>
            <person name="Barry K."/>
            <person name="Miller A.N."/>
            <person name="Grigoriev I.V."/>
            <person name="Debuchy R."/>
            <person name="Gladieux P."/>
            <person name="Thoren M.H."/>
            <person name="Johannesson H."/>
        </authorList>
    </citation>
    <scope>NUCLEOTIDE SEQUENCE</scope>
    <source>
        <strain evidence="2">CBS 118394</strain>
    </source>
</reference>
<evidence type="ECO:0000313" key="3">
    <source>
        <dbReference type="Proteomes" id="UP001283341"/>
    </source>
</evidence>
<keyword evidence="3" id="KW-1185">Reference proteome</keyword>
<dbReference type="SUPFAM" id="SSF56112">
    <property type="entry name" value="Protein kinase-like (PK-like)"/>
    <property type="match status" value="1"/>
</dbReference>
<name>A0AAE0IEV3_9PEZI</name>
<dbReference type="EMBL" id="JAUEDM010000003">
    <property type="protein sequence ID" value="KAK3322986.1"/>
    <property type="molecule type" value="Genomic_DNA"/>
</dbReference>
<dbReference type="InterPro" id="IPR051678">
    <property type="entry name" value="AGP_Transferase"/>
</dbReference>
<dbReference type="Proteomes" id="UP001283341">
    <property type="component" value="Unassembled WGS sequence"/>
</dbReference>
<accession>A0AAE0IEV3</accession>
<evidence type="ECO:0000313" key="2">
    <source>
        <dbReference type="EMBL" id="KAK3322986.1"/>
    </source>
</evidence>
<gene>
    <name evidence="2" type="ORF">B0H66DRAFT_621017</name>
</gene>
<protein>
    <submittedName>
        <fullName evidence="2">Aminoglycoside phosphotransferase</fullName>
    </submittedName>
</protein>
<dbReference type="AlphaFoldDB" id="A0AAE0IEV3"/>
<sequence length="384" mass="42179">MNHEYFEERMTLVKEILKNHDLEHTSITPLEYDENCPFPYNNFLYKITLAEPAKPQSFFVHANKACTSLPPEEGVRSLVIRLSNPRAEGLNQTNRVQNEVAALHLARCGDDHNPLSKVFPAVYDWAPPLHSDASPAIGWVLMEFKPGVALDQHFGTLSDKDSDKKAAIISQIADVFSLIQSAPLPDGVKYYGGLTISGDGSGAIVSGQMTTLAGGPWPSYGSFWRAKLAAQLRDSDESSVLQGWRGEHGIREPELVLVHGDLTMNNILFDPDTDKITGVVDFDFASVGHPCQEFFSSLREVGGNVSSEETTEGTLWEDALAARGILRPATIQGMGSLKLIGRLEELLCPFRLAHPIFIARQTAGQIMEGRAKAEEELVHCLVAL</sequence>
<dbReference type="Gene3D" id="3.90.1200.10">
    <property type="match status" value="1"/>
</dbReference>
<reference evidence="2" key="1">
    <citation type="journal article" date="2023" name="Mol. Phylogenet. Evol.">
        <title>Genome-scale phylogeny and comparative genomics of the fungal order Sordariales.</title>
        <authorList>
            <person name="Hensen N."/>
            <person name="Bonometti L."/>
            <person name="Westerberg I."/>
            <person name="Brannstrom I.O."/>
            <person name="Guillou S."/>
            <person name="Cros-Aarteil S."/>
            <person name="Calhoun S."/>
            <person name="Haridas S."/>
            <person name="Kuo A."/>
            <person name="Mondo S."/>
            <person name="Pangilinan J."/>
            <person name="Riley R."/>
            <person name="LaButti K."/>
            <person name="Andreopoulos B."/>
            <person name="Lipzen A."/>
            <person name="Chen C."/>
            <person name="Yan M."/>
            <person name="Daum C."/>
            <person name="Ng V."/>
            <person name="Clum A."/>
            <person name="Steindorff A."/>
            <person name="Ohm R.A."/>
            <person name="Martin F."/>
            <person name="Silar P."/>
            <person name="Natvig D.O."/>
            <person name="Lalanne C."/>
            <person name="Gautier V."/>
            <person name="Ament-Velasquez S.L."/>
            <person name="Kruys A."/>
            <person name="Hutchinson M.I."/>
            <person name="Powell A.J."/>
            <person name="Barry K."/>
            <person name="Miller A.N."/>
            <person name="Grigoriev I.V."/>
            <person name="Debuchy R."/>
            <person name="Gladieux P."/>
            <person name="Hiltunen Thoren M."/>
            <person name="Johannesson H."/>
        </authorList>
    </citation>
    <scope>NUCLEOTIDE SEQUENCE</scope>
    <source>
        <strain evidence="2">CBS 118394</strain>
    </source>
</reference>
<dbReference type="PANTHER" id="PTHR21310">
    <property type="entry name" value="AMINOGLYCOSIDE PHOSPHOTRANSFERASE-RELATED-RELATED"/>
    <property type="match status" value="1"/>
</dbReference>